<protein>
    <submittedName>
        <fullName evidence="2">DUF2306 domain-containing protein</fullName>
    </submittedName>
</protein>
<dbReference type="RefSeq" id="WP_135642692.1">
    <property type="nucleotide sequence ID" value="NZ_RQGH01000026.1"/>
</dbReference>
<keyword evidence="1" id="KW-0472">Membrane</keyword>
<proteinExistence type="predicted"/>
<evidence type="ECO:0000313" key="2">
    <source>
        <dbReference type="EMBL" id="TGL65070.1"/>
    </source>
</evidence>
<feature type="transmembrane region" description="Helical" evidence="1">
    <location>
        <begin position="91"/>
        <end position="110"/>
    </location>
</feature>
<keyword evidence="3" id="KW-1185">Reference proteome</keyword>
<comment type="caution">
    <text evidence="2">The sequence shown here is derived from an EMBL/GenBank/DDBJ whole genome shotgun (WGS) entry which is preliminary data.</text>
</comment>
<gene>
    <name evidence="2" type="ORF">EHQ62_10780</name>
</gene>
<feature type="transmembrane region" description="Helical" evidence="1">
    <location>
        <begin position="189"/>
        <end position="206"/>
    </location>
</feature>
<evidence type="ECO:0000313" key="3">
    <source>
        <dbReference type="Proteomes" id="UP000297567"/>
    </source>
</evidence>
<dbReference type="Proteomes" id="UP000297567">
    <property type="component" value="Unassembled WGS sequence"/>
</dbReference>
<accession>A0A4Z0ZYH7</accession>
<feature type="transmembrane region" description="Helical" evidence="1">
    <location>
        <begin position="53"/>
        <end position="71"/>
    </location>
</feature>
<dbReference type="Pfam" id="PF10067">
    <property type="entry name" value="DUF2306"/>
    <property type="match status" value="1"/>
</dbReference>
<name>A0A4Z0ZYH7_9LEPT</name>
<keyword evidence="1" id="KW-0812">Transmembrane</keyword>
<organism evidence="2 3">
    <name type="scientific">Leptospira jelokensis</name>
    <dbReference type="NCBI Taxonomy" id="2484931"/>
    <lineage>
        <taxon>Bacteria</taxon>
        <taxon>Pseudomonadati</taxon>
        <taxon>Spirochaetota</taxon>
        <taxon>Spirochaetia</taxon>
        <taxon>Leptospirales</taxon>
        <taxon>Leptospiraceae</taxon>
        <taxon>Leptospira</taxon>
    </lineage>
</organism>
<feature type="transmembrane region" description="Helical" evidence="1">
    <location>
        <begin position="155"/>
        <end position="177"/>
    </location>
</feature>
<sequence length="211" mass="23949">MATNSTTKKDKWIIGSLLFLSFVPSLAGLIRIFQLITGSGYTVENQRFFNDPIPVLFHIVSVLIYSTLGVFQFAPGFRNKYPKWHRVSGRILVFFGLTSAITGIWLTLAYPKVPTVGDWLFGIRLVVGFWMLFCLAVGFGFALRRKFQFHSHWMIRGYAIGMGAGTQVFTHLPWFVIVGGEPSGVPRDLMMGAGWFLNFLFAEWIIRRKGK</sequence>
<feature type="transmembrane region" description="Helical" evidence="1">
    <location>
        <begin position="12"/>
        <end position="33"/>
    </location>
</feature>
<dbReference type="AlphaFoldDB" id="A0A4Z0ZYH7"/>
<feature type="transmembrane region" description="Helical" evidence="1">
    <location>
        <begin position="122"/>
        <end position="143"/>
    </location>
</feature>
<keyword evidence="1" id="KW-1133">Transmembrane helix</keyword>
<dbReference type="InterPro" id="IPR018750">
    <property type="entry name" value="DUF2306_membrane"/>
</dbReference>
<evidence type="ECO:0000256" key="1">
    <source>
        <dbReference type="SAM" id="Phobius"/>
    </source>
</evidence>
<reference evidence="2" key="1">
    <citation type="journal article" date="2019" name="PLoS Negl. Trop. Dis.">
        <title>Revisiting the worldwide diversity of Leptospira species in the environment.</title>
        <authorList>
            <person name="Vincent A.T."/>
            <person name="Schiettekatte O."/>
            <person name="Bourhy P."/>
            <person name="Veyrier F.J."/>
            <person name="Picardeau M."/>
        </authorList>
    </citation>
    <scope>NUCLEOTIDE SEQUENCE [LARGE SCALE GENOMIC DNA]</scope>
    <source>
        <strain evidence="2">201702451</strain>
    </source>
</reference>
<dbReference type="EMBL" id="RQGH01000026">
    <property type="protein sequence ID" value="TGL65070.1"/>
    <property type="molecule type" value="Genomic_DNA"/>
</dbReference>